<keyword evidence="5" id="KW-0547">Nucleotide-binding</keyword>
<evidence type="ECO:0000256" key="1">
    <source>
        <dbReference type="ARBA" id="ARBA00004202"/>
    </source>
</evidence>
<dbReference type="CDD" id="cd03257">
    <property type="entry name" value="ABC_NikE_OppD_transporters"/>
    <property type="match status" value="1"/>
</dbReference>
<evidence type="ECO:0000256" key="3">
    <source>
        <dbReference type="ARBA" id="ARBA00022448"/>
    </source>
</evidence>
<dbReference type="Pfam" id="PF08352">
    <property type="entry name" value="oligo_HPY"/>
    <property type="match status" value="1"/>
</dbReference>
<evidence type="ECO:0000259" key="8">
    <source>
        <dbReference type="PROSITE" id="PS50893"/>
    </source>
</evidence>
<name>A0AAI8TTY4_MYCME</name>
<dbReference type="GO" id="GO:0005886">
    <property type="term" value="C:plasma membrane"/>
    <property type="evidence" value="ECO:0007669"/>
    <property type="project" value="UniProtKB-SubCell"/>
</dbReference>
<evidence type="ECO:0000313" key="10">
    <source>
        <dbReference type="Proteomes" id="UP001241092"/>
    </source>
</evidence>
<dbReference type="GO" id="GO:0016887">
    <property type="term" value="F:ATP hydrolysis activity"/>
    <property type="evidence" value="ECO:0007669"/>
    <property type="project" value="InterPro"/>
</dbReference>
<dbReference type="GO" id="GO:0005524">
    <property type="term" value="F:ATP binding"/>
    <property type="evidence" value="ECO:0007669"/>
    <property type="project" value="UniProtKB-KW"/>
</dbReference>
<dbReference type="SMART" id="SM00382">
    <property type="entry name" value="AAA"/>
    <property type="match status" value="1"/>
</dbReference>
<dbReference type="PANTHER" id="PTHR43297:SF2">
    <property type="entry name" value="DIPEPTIDE TRANSPORT ATP-BINDING PROTEIN DPPD"/>
    <property type="match status" value="1"/>
</dbReference>
<keyword evidence="7" id="KW-0472">Membrane</keyword>
<dbReference type="InterPro" id="IPR017871">
    <property type="entry name" value="ABC_transporter-like_CS"/>
</dbReference>
<comment type="subcellular location">
    <subcellularLocation>
        <location evidence="1">Cell membrane</location>
        <topology evidence="1">Peripheral membrane protein</topology>
    </subcellularLocation>
</comment>
<accession>A0AAI8TTY4</accession>
<dbReference type="InterPro" id="IPR027417">
    <property type="entry name" value="P-loop_NTPase"/>
</dbReference>
<dbReference type="Pfam" id="PF00005">
    <property type="entry name" value="ABC_tran"/>
    <property type="match status" value="1"/>
</dbReference>
<dbReference type="Proteomes" id="UP001241092">
    <property type="component" value="Chromosome"/>
</dbReference>
<evidence type="ECO:0000256" key="5">
    <source>
        <dbReference type="ARBA" id="ARBA00022741"/>
    </source>
</evidence>
<protein>
    <submittedName>
        <fullName evidence="9">Dipeptide transport ATP-binding protein DppD</fullName>
    </submittedName>
</protein>
<evidence type="ECO:0000313" key="9">
    <source>
        <dbReference type="EMBL" id="BDY28804.1"/>
    </source>
</evidence>
<evidence type="ECO:0000256" key="7">
    <source>
        <dbReference type="ARBA" id="ARBA00023136"/>
    </source>
</evidence>
<comment type="similarity">
    <text evidence="2">Belongs to the ABC transporter superfamily.</text>
</comment>
<dbReference type="PROSITE" id="PS00211">
    <property type="entry name" value="ABC_TRANSPORTER_1"/>
    <property type="match status" value="1"/>
</dbReference>
<evidence type="ECO:0000256" key="4">
    <source>
        <dbReference type="ARBA" id="ARBA00022475"/>
    </source>
</evidence>
<feature type="domain" description="ABC transporter" evidence="8">
    <location>
        <begin position="26"/>
        <end position="271"/>
    </location>
</feature>
<dbReference type="PROSITE" id="PS50893">
    <property type="entry name" value="ABC_TRANSPORTER_2"/>
    <property type="match status" value="1"/>
</dbReference>
<dbReference type="InterPro" id="IPR013563">
    <property type="entry name" value="Oligopep_ABC_C"/>
</dbReference>
<dbReference type="PANTHER" id="PTHR43297">
    <property type="entry name" value="OLIGOPEPTIDE TRANSPORT ATP-BINDING PROTEIN APPD"/>
    <property type="match status" value="1"/>
</dbReference>
<organism evidence="9 10">
    <name type="scientific">Mycolicibacterium mageritense</name>
    <name type="common">Mycobacterium mageritense</name>
    <dbReference type="NCBI Taxonomy" id="53462"/>
    <lineage>
        <taxon>Bacteria</taxon>
        <taxon>Bacillati</taxon>
        <taxon>Actinomycetota</taxon>
        <taxon>Actinomycetes</taxon>
        <taxon>Mycobacteriales</taxon>
        <taxon>Mycobacteriaceae</taxon>
        <taxon>Mycolicibacterium</taxon>
    </lineage>
</organism>
<dbReference type="RefSeq" id="WP_207387393.1">
    <property type="nucleotide sequence ID" value="NZ_AP027452.1"/>
</dbReference>
<dbReference type="EMBL" id="AP027452">
    <property type="protein sequence ID" value="BDY28804.1"/>
    <property type="molecule type" value="Genomic_DNA"/>
</dbReference>
<proteinExistence type="inferred from homology"/>
<dbReference type="SUPFAM" id="SSF52540">
    <property type="entry name" value="P-loop containing nucleoside triphosphate hydrolases"/>
    <property type="match status" value="1"/>
</dbReference>
<keyword evidence="4" id="KW-1003">Cell membrane</keyword>
<reference evidence="9" key="1">
    <citation type="submission" date="2023-03" db="EMBL/GenBank/DDBJ databases">
        <title>Draft genome sequence of a Mycolicibacterium mageritense strain H4_3_1 isolated from a hybrid biological-inorganic system reactor.</title>
        <authorList>
            <person name="Feng X."/>
            <person name="Kazama D."/>
            <person name="Sato K."/>
            <person name="Kobayashi H."/>
        </authorList>
    </citation>
    <scope>NUCLEOTIDE SEQUENCE</scope>
    <source>
        <strain evidence="9">H4_3_1</strain>
    </source>
</reference>
<dbReference type="Gene3D" id="3.40.50.300">
    <property type="entry name" value="P-loop containing nucleotide triphosphate hydrolases"/>
    <property type="match status" value="1"/>
</dbReference>
<evidence type="ECO:0000256" key="2">
    <source>
        <dbReference type="ARBA" id="ARBA00005417"/>
    </source>
</evidence>
<keyword evidence="3" id="KW-0813">Transport</keyword>
<keyword evidence="6 9" id="KW-0067">ATP-binding</keyword>
<dbReference type="InterPro" id="IPR003593">
    <property type="entry name" value="AAA+_ATPase"/>
</dbReference>
<evidence type="ECO:0000256" key="6">
    <source>
        <dbReference type="ARBA" id="ARBA00022840"/>
    </source>
</evidence>
<dbReference type="InterPro" id="IPR003439">
    <property type="entry name" value="ABC_transporter-like_ATP-bd"/>
</dbReference>
<dbReference type="GO" id="GO:0015833">
    <property type="term" value="P:peptide transport"/>
    <property type="evidence" value="ECO:0007669"/>
    <property type="project" value="InterPro"/>
</dbReference>
<dbReference type="InterPro" id="IPR050388">
    <property type="entry name" value="ABC_Ni/Peptide_Import"/>
</dbReference>
<dbReference type="FunFam" id="3.40.50.300:FF:000016">
    <property type="entry name" value="Oligopeptide ABC transporter ATP-binding component"/>
    <property type="match status" value="1"/>
</dbReference>
<dbReference type="AlphaFoldDB" id="A0AAI8TTY4"/>
<gene>
    <name evidence="9" type="primary">dppD_2</name>
    <name evidence="9" type="ORF">hbim_02740</name>
</gene>
<sequence>MTIRASATLENSMPNVPIDAGSDVLLSARELVIRAGSLPIVDSVSFTVAQGERLGIVGETGSGKSITCRAVLGALRRKGMTASGELHYRDKNLLALDDRQWRQIRGREIGFIPQSSLNSLNPVMRVGQQLIETVRLFGVAKNDAPQRAEELMAAVQMPDPKGVLAKYPHELSGGMRQRVMIALGIAGEPRLLVADEPTTALDVTVQRRLLELLTGLCESTGMALILVTHDLGVVSDVCDSVLVMYAGQAMETGSTESLFGRSRHPYTAALVQARPSMADAADFRLRGLPGRPPAVGAWPPGCRFAGRCQFSTDQCTGEPPAIVEVEPGHHVRCVLHYEEGIDA</sequence>
<dbReference type="NCBIfam" id="TIGR01727">
    <property type="entry name" value="oligo_HPY"/>
    <property type="match status" value="1"/>
</dbReference>